<dbReference type="AlphaFoldDB" id="A0A0G4HQI1"/>
<dbReference type="PhylomeDB" id="A0A0G4HQI1"/>
<evidence type="ECO:0000313" key="2">
    <source>
        <dbReference type="EMBL" id="CEM46506.1"/>
    </source>
</evidence>
<feature type="region of interest" description="Disordered" evidence="1">
    <location>
        <begin position="268"/>
        <end position="309"/>
    </location>
</feature>
<protein>
    <recommendedName>
        <fullName evidence="3">Prolyl 4-hydroxylase alpha subunit Fe(2+) 2OG dioxygenase domain-containing protein</fullName>
    </recommendedName>
</protein>
<dbReference type="EMBL" id="CDMZ01003473">
    <property type="protein sequence ID" value="CEM46506.1"/>
    <property type="molecule type" value="Genomic_DNA"/>
</dbReference>
<name>A0A0G4HQI1_9ALVE</name>
<gene>
    <name evidence="2" type="ORF">Cvel_30182</name>
</gene>
<feature type="compositionally biased region" description="Basic and acidic residues" evidence="1">
    <location>
        <begin position="284"/>
        <end position="308"/>
    </location>
</feature>
<reference evidence="2" key="1">
    <citation type="submission" date="2014-11" db="EMBL/GenBank/DDBJ databases">
        <authorList>
            <person name="Otto D Thomas"/>
            <person name="Naeem Raeece"/>
        </authorList>
    </citation>
    <scope>NUCLEOTIDE SEQUENCE</scope>
</reference>
<accession>A0A0G4HQI1</accession>
<evidence type="ECO:0000256" key="1">
    <source>
        <dbReference type="SAM" id="MobiDB-lite"/>
    </source>
</evidence>
<sequence>MMMHLCEMGKNLVAEFSDFSELRPEDLFLLAANSILAIRIKNFVDTKSSQDAVAAFLKKAEGIQGSCKRVIGQPFSETKGDAEAKRSYFEKASEVSKDLHDAFPLRCPLDSLISLMRQKVKARGGAQVMKSRDGKEFSPGLVQVLNGDVLGHQKMLERELDIGDLPSDCAGASQIDAYLYVDVPLVGGELILWKRSLDADEYDRLRGGSDGISLPVLGLPKVVLKPKRGELILFNAGSLHATRGLPPTIHTEASESDIDSICDALSEKSKDEEMETLEESSNTPERERDNDSRDVSPTDEKTFKRRPPELGNCVTVSTSILFRQAANKLLLFYS</sequence>
<proteinExistence type="predicted"/>
<evidence type="ECO:0008006" key="3">
    <source>
        <dbReference type="Google" id="ProtNLM"/>
    </source>
</evidence>
<dbReference type="VEuPathDB" id="CryptoDB:Cvel_30182"/>
<organism evidence="2">
    <name type="scientific">Chromera velia CCMP2878</name>
    <dbReference type="NCBI Taxonomy" id="1169474"/>
    <lineage>
        <taxon>Eukaryota</taxon>
        <taxon>Sar</taxon>
        <taxon>Alveolata</taxon>
        <taxon>Colpodellida</taxon>
        <taxon>Chromeraceae</taxon>
        <taxon>Chromera</taxon>
    </lineage>
</organism>